<feature type="transmembrane region" description="Helical" evidence="5">
    <location>
        <begin position="80"/>
        <end position="96"/>
    </location>
</feature>
<dbReference type="GO" id="GO:0016020">
    <property type="term" value="C:membrane"/>
    <property type="evidence" value="ECO:0007669"/>
    <property type="project" value="UniProtKB-SubCell"/>
</dbReference>
<feature type="transmembrane region" description="Helical" evidence="5">
    <location>
        <begin position="102"/>
        <end position="118"/>
    </location>
</feature>
<keyword evidence="4 5" id="KW-0472">Membrane</keyword>
<evidence type="ECO:0000256" key="3">
    <source>
        <dbReference type="ARBA" id="ARBA00022989"/>
    </source>
</evidence>
<feature type="transmembrane region" description="Helical" evidence="5">
    <location>
        <begin position="130"/>
        <end position="150"/>
    </location>
</feature>
<dbReference type="RefSeq" id="WP_120201651.1">
    <property type="nucleotide sequence ID" value="NZ_RAQJ01000004.1"/>
</dbReference>
<sequence length="360" mass="42591">MNTNVTLKPFKGDKLFWVRLFAFFAFLIPLIISPRVWISERLFPLVSVFENLPIPSLSVDIALILIFLVSFIIFVFKPSWKFGLPIVLIYVFWVLLDQNRIQPFYFEIIFMVLALTMFRENPKVAKQCILLILVGTYFWSGMHKCNTVFFEKWANGLTKRIPFVPSWMRLTFTYAVPFLEASFGVFLVFTKTRKFGIWLITIMHAIILTTFLIEGYGYVVFPMTLFNVFVLFYLFYNKSFSPKELFSLKHPKAVLFFLIAIIFPFFNFFGLYDHILAFSYFSGKPKYCKVYFSANKDIEALPSHIRYNVRNDQGKYYIDLNEWSGRTIGLLVYPEERVYRNIQKHINGYLDAPNTYLEFY</sequence>
<comment type="caution">
    <text evidence="7">The sequence shown here is derived from an EMBL/GenBank/DDBJ whole genome shotgun (WGS) entry which is preliminary data.</text>
</comment>
<protein>
    <recommendedName>
        <fullName evidence="6">Methylamine utilisation protein MauE domain-containing protein</fullName>
    </recommendedName>
</protein>
<feature type="transmembrane region" description="Helical" evidence="5">
    <location>
        <begin position="256"/>
        <end position="281"/>
    </location>
</feature>
<reference evidence="7 8" key="1">
    <citation type="submission" date="2018-09" db="EMBL/GenBank/DDBJ databases">
        <title>Genomic Encyclopedia of Archaeal and Bacterial Type Strains, Phase II (KMG-II): from individual species to whole genera.</title>
        <authorList>
            <person name="Goeker M."/>
        </authorList>
    </citation>
    <scope>NUCLEOTIDE SEQUENCE [LARGE SCALE GENOMIC DNA]</scope>
    <source>
        <strain evidence="7 8">DSM 26283</strain>
    </source>
</reference>
<dbReference type="Proteomes" id="UP000284892">
    <property type="component" value="Unassembled WGS sequence"/>
</dbReference>
<keyword evidence="2 5" id="KW-0812">Transmembrane</keyword>
<dbReference type="InterPro" id="IPR009908">
    <property type="entry name" value="Methylamine_util_MauE"/>
</dbReference>
<comment type="subcellular location">
    <subcellularLocation>
        <location evidence="1">Membrane</location>
        <topology evidence="1">Multi-pass membrane protein</topology>
    </subcellularLocation>
</comment>
<evidence type="ECO:0000313" key="7">
    <source>
        <dbReference type="EMBL" id="RKE92173.1"/>
    </source>
</evidence>
<proteinExistence type="predicted"/>
<evidence type="ECO:0000256" key="4">
    <source>
        <dbReference type="ARBA" id="ARBA00023136"/>
    </source>
</evidence>
<evidence type="ECO:0000259" key="6">
    <source>
        <dbReference type="Pfam" id="PF07291"/>
    </source>
</evidence>
<evidence type="ECO:0000256" key="5">
    <source>
        <dbReference type="SAM" id="Phobius"/>
    </source>
</evidence>
<dbReference type="Pfam" id="PF07291">
    <property type="entry name" value="MauE"/>
    <property type="match status" value="1"/>
</dbReference>
<organism evidence="7 8">
    <name type="scientific">Ichthyenterobacterium magnum</name>
    <dbReference type="NCBI Taxonomy" id="1230530"/>
    <lineage>
        <taxon>Bacteria</taxon>
        <taxon>Pseudomonadati</taxon>
        <taxon>Bacteroidota</taxon>
        <taxon>Flavobacteriia</taxon>
        <taxon>Flavobacteriales</taxon>
        <taxon>Flavobacteriaceae</taxon>
        <taxon>Ichthyenterobacterium</taxon>
    </lineage>
</organism>
<keyword evidence="3 5" id="KW-1133">Transmembrane helix</keyword>
<feature type="transmembrane region" description="Helical" evidence="5">
    <location>
        <begin position="57"/>
        <end position="75"/>
    </location>
</feature>
<dbReference type="AlphaFoldDB" id="A0A420DGF9"/>
<feature type="domain" description="Methylamine utilisation protein MauE" evidence="6">
    <location>
        <begin position="128"/>
        <end position="209"/>
    </location>
</feature>
<evidence type="ECO:0000256" key="2">
    <source>
        <dbReference type="ARBA" id="ARBA00022692"/>
    </source>
</evidence>
<feature type="transmembrane region" description="Helical" evidence="5">
    <location>
        <begin position="170"/>
        <end position="189"/>
    </location>
</feature>
<evidence type="ECO:0000313" key="8">
    <source>
        <dbReference type="Proteomes" id="UP000284892"/>
    </source>
</evidence>
<dbReference type="GO" id="GO:0030416">
    <property type="term" value="P:methylamine metabolic process"/>
    <property type="evidence" value="ECO:0007669"/>
    <property type="project" value="InterPro"/>
</dbReference>
<keyword evidence="8" id="KW-1185">Reference proteome</keyword>
<dbReference type="OrthoDB" id="1196478at2"/>
<gene>
    <name evidence="7" type="ORF">BXY80_2089</name>
</gene>
<feature type="transmembrane region" description="Helical" evidence="5">
    <location>
        <begin position="196"/>
        <end position="213"/>
    </location>
</feature>
<feature type="transmembrane region" description="Helical" evidence="5">
    <location>
        <begin position="219"/>
        <end position="236"/>
    </location>
</feature>
<evidence type="ECO:0000256" key="1">
    <source>
        <dbReference type="ARBA" id="ARBA00004141"/>
    </source>
</evidence>
<dbReference type="EMBL" id="RAQJ01000004">
    <property type="protein sequence ID" value="RKE92173.1"/>
    <property type="molecule type" value="Genomic_DNA"/>
</dbReference>
<accession>A0A420DGF9</accession>
<feature type="transmembrane region" description="Helical" evidence="5">
    <location>
        <begin position="16"/>
        <end position="37"/>
    </location>
</feature>
<name>A0A420DGF9_9FLAO</name>